<gene>
    <name evidence="1" type="ORF">MUU47_10650</name>
</gene>
<keyword evidence="2" id="KW-1185">Reference proteome</keyword>
<dbReference type="PANTHER" id="PTHR36154:SF1">
    <property type="entry name" value="DNA-BINDING TRANSCRIPTIONAL ACTIVATOR ALPA"/>
    <property type="match status" value="1"/>
</dbReference>
<protein>
    <submittedName>
        <fullName evidence="1">AlpA family phage regulatory protein</fullName>
    </submittedName>
</protein>
<dbReference type="PANTHER" id="PTHR36154">
    <property type="entry name" value="DNA-BINDING TRANSCRIPTIONAL ACTIVATOR ALPA"/>
    <property type="match status" value="1"/>
</dbReference>
<comment type="caution">
    <text evidence="1">The sequence shown here is derived from an EMBL/GenBank/DDBJ whole genome shotgun (WGS) entry which is preliminary data.</text>
</comment>
<accession>A0ABT2E176</accession>
<dbReference type="Gene3D" id="1.10.238.160">
    <property type="match status" value="1"/>
</dbReference>
<name>A0ABT2E176_9ENTR</name>
<sequence>MSNLIKINEVLRRCVISRATLYRLLANNEFPRQVLLSKRAIAFYENEVDEWIKARKRVGKE</sequence>
<reference evidence="1 2" key="1">
    <citation type="submission" date="2022-04" db="EMBL/GenBank/DDBJ databases">
        <title>Proposal of a three novel species of Scandinavium, Scandinavium hiltneri, Scandinavium manionii, Scandinavium tedordense.</title>
        <authorList>
            <person name="Maddock D.W."/>
            <person name="Brady C.L."/>
            <person name="Denman S."/>
            <person name="Arnold D."/>
        </authorList>
    </citation>
    <scope>NUCLEOTIDE SEQUENCE [LARGE SCALE GENOMIC DNA]</scope>
    <source>
        <strain evidence="1 2">H11S7</strain>
    </source>
</reference>
<dbReference type="InterPro" id="IPR010260">
    <property type="entry name" value="AlpA"/>
</dbReference>
<organism evidence="1 2">
    <name type="scientific">Scandinavium hiltneri</name>
    <dbReference type="NCBI Taxonomy" id="2926519"/>
    <lineage>
        <taxon>Bacteria</taxon>
        <taxon>Pseudomonadati</taxon>
        <taxon>Pseudomonadota</taxon>
        <taxon>Gammaproteobacteria</taxon>
        <taxon>Enterobacterales</taxon>
        <taxon>Enterobacteriaceae</taxon>
        <taxon>Scandinavium</taxon>
    </lineage>
</organism>
<evidence type="ECO:0000313" key="2">
    <source>
        <dbReference type="Proteomes" id="UP001205357"/>
    </source>
</evidence>
<dbReference type="EMBL" id="JALIGE010000072">
    <property type="protein sequence ID" value="MCS2161570.1"/>
    <property type="molecule type" value="Genomic_DNA"/>
</dbReference>
<proteinExistence type="predicted"/>
<evidence type="ECO:0000313" key="1">
    <source>
        <dbReference type="EMBL" id="MCS2161570.1"/>
    </source>
</evidence>
<dbReference type="Proteomes" id="UP001205357">
    <property type="component" value="Unassembled WGS sequence"/>
</dbReference>
<dbReference type="Pfam" id="PF05930">
    <property type="entry name" value="Phage_AlpA"/>
    <property type="match status" value="1"/>
</dbReference>
<dbReference type="InterPro" id="IPR052931">
    <property type="entry name" value="Prophage_regulatory_activator"/>
</dbReference>